<proteinExistence type="predicted"/>
<evidence type="ECO:0000313" key="2">
    <source>
        <dbReference type="Proteomes" id="UP001277972"/>
    </source>
</evidence>
<name>A0ACC6M5Q9_9BACI</name>
<gene>
    <name evidence="1" type="ORF">SH601_10020</name>
</gene>
<organism evidence="1 2">
    <name type="scientific">Gracilibacillus pellucidus</name>
    <dbReference type="NCBI Taxonomy" id="3095368"/>
    <lineage>
        <taxon>Bacteria</taxon>
        <taxon>Bacillati</taxon>
        <taxon>Bacillota</taxon>
        <taxon>Bacilli</taxon>
        <taxon>Bacillales</taxon>
        <taxon>Bacillaceae</taxon>
        <taxon>Gracilibacillus</taxon>
    </lineage>
</organism>
<keyword evidence="2" id="KW-1185">Reference proteome</keyword>
<protein>
    <submittedName>
        <fullName evidence="1">Uncharacterized protein</fullName>
    </submittedName>
</protein>
<dbReference type="Proteomes" id="UP001277972">
    <property type="component" value="Unassembled WGS sequence"/>
</dbReference>
<sequence>MLALTLFTIAAIIIALGISFVYGQLTKRLSYRIVRNEYDRQALQKEQSRFFIHIGMLEVIPILFIILGFANSANEMLSVVNKSIAIIIIVIVLIISFIQIFITTRELKNTASNLEQSDRNSLLALPFIGYSLLMAVPIIASIGIILI</sequence>
<evidence type="ECO:0000313" key="1">
    <source>
        <dbReference type="EMBL" id="MDX8046315.1"/>
    </source>
</evidence>
<comment type="caution">
    <text evidence="1">The sequence shown here is derived from an EMBL/GenBank/DDBJ whole genome shotgun (WGS) entry which is preliminary data.</text>
</comment>
<dbReference type="EMBL" id="JAWZSR010000005">
    <property type="protein sequence ID" value="MDX8046315.1"/>
    <property type="molecule type" value="Genomic_DNA"/>
</dbReference>
<reference evidence="1" key="1">
    <citation type="submission" date="2023-11" db="EMBL/GenBank/DDBJ databases">
        <title>Gracilibacillus pellucida a moderately halophilic bacterium isolated from saline soil in Xinjiang province.</title>
        <authorList>
            <person name="Zhang Z."/>
            <person name="Tan F."/>
            <person name="Wang Y."/>
            <person name="Xia M."/>
        </authorList>
    </citation>
    <scope>NUCLEOTIDE SEQUENCE</scope>
    <source>
        <strain evidence="1">S3-1-1</strain>
    </source>
</reference>
<accession>A0ACC6M5Q9</accession>